<keyword evidence="10" id="KW-1185">Reference proteome</keyword>
<sequence>MAEIVQSRAESMLQEIENLRQIKLFSEEKIRRIIQTRKRMDAKINRNYSKDIEDYKDYIAHEHMVLEKVRRCRDKKKISEKKSSIDYSIIRRIRRLYETALQRFPNDYSMHEGFFNFCKENSFHTTASQAIENMQKMFSHKPEVWKLAASWYCHMNDINKALHTLHKGLTLNPESLVLYSTAIELEISQVTNLECTPEEKLSKENQCCEKIKTYVNLIFKNVKNLDYFISILSILESHNFTNSAQQVILEYLLKNYAKEDIVWHTMAQREKKGTHFVTDPNERPKSSSFTKSCIMYSSDKYLQGLKMVAPEKKKKLWSYYLETLITIKEENHTAATLSRVEFLKDALQQAHNDQCLEERHYTVWADIVDDEEARTILQEATDIYSESVQLWKMRLRYDILTDKVKRIESTFKLGEMALKEKAGCLWLMVLRFHQLISDNEKIKAIFEDGIRKAPAVSDILKPKYLEWLAFHEGIDEARSMYRSLATEKPYCKALHTAMSKLEFSEMNVNHEKWQEVHELAIQQFGSEDIDVWVHYIKFFLFLKPDEYGEKVVKVHDRAKECLPPLLWQQFSEIYTIMLAEK</sequence>
<feature type="domain" description="U3 small nucleolar RNA-associated protein 6 homolog C-terminal" evidence="8">
    <location>
        <begin position="301"/>
        <end position="562"/>
    </location>
</feature>
<dbReference type="InterPro" id="IPR056907">
    <property type="entry name" value="UTP6_C"/>
</dbReference>
<dbReference type="Proteomes" id="UP001516400">
    <property type="component" value="Unassembled WGS sequence"/>
</dbReference>
<comment type="caution">
    <text evidence="9">The sequence shown here is derived from an EMBL/GenBank/DDBJ whole genome shotgun (WGS) entry which is preliminary data.</text>
</comment>
<dbReference type="Pfam" id="PF24892">
    <property type="entry name" value="UTP6_C"/>
    <property type="match status" value="1"/>
</dbReference>
<evidence type="ECO:0008006" key="11">
    <source>
        <dbReference type="Google" id="ProtNLM"/>
    </source>
</evidence>
<evidence type="ECO:0000313" key="10">
    <source>
        <dbReference type="Proteomes" id="UP001516400"/>
    </source>
</evidence>
<evidence type="ECO:0000256" key="2">
    <source>
        <dbReference type="ARBA" id="ARBA00010734"/>
    </source>
</evidence>
<dbReference type="EMBL" id="JABFTP020000185">
    <property type="protein sequence ID" value="KAL3286308.1"/>
    <property type="molecule type" value="Genomic_DNA"/>
</dbReference>
<evidence type="ECO:0000256" key="1">
    <source>
        <dbReference type="ARBA" id="ARBA00004604"/>
    </source>
</evidence>
<dbReference type="PROSITE" id="PS50005">
    <property type="entry name" value="TPR"/>
    <property type="match status" value="1"/>
</dbReference>
<dbReference type="PANTHER" id="PTHR23271:SF1">
    <property type="entry name" value="U3 SMALL NUCLEOLAR RNA-ASSOCIATED PROTEIN 6 HOMOLOG"/>
    <property type="match status" value="1"/>
</dbReference>
<evidence type="ECO:0000259" key="8">
    <source>
        <dbReference type="Pfam" id="PF24892"/>
    </source>
</evidence>
<feature type="repeat" description="TPR" evidence="6">
    <location>
        <begin position="142"/>
        <end position="175"/>
    </location>
</feature>
<evidence type="ECO:0000256" key="4">
    <source>
        <dbReference type="ARBA" id="ARBA00022737"/>
    </source>
</evidence>
<dbReference type="InterPro" id="IPR003107">
    <property type="entry name" value="HAT"/>
</dbReference>
<comment type="similarity">
    <text evidence="2">Belongs to the UTP6 family.</text>
</comment>
<organism evidence="9 10">
    <name type="scientific">Cryptolaemus montrouzieri</name>
    <dbReference type="NCBI Taxonomy" id="559131"/>
    <lineage>
        <taxon>Eukaryota</taxon>
        <taxon>Metazoa</taxon>
        <taxon>Ecdysozoa</taxon>
        <taxon>Arthropoda</taxon>
        <taxon>Hexapoda</taxon>
        <taxon>Insecta</taxon>
        <taxon>Pterygota</taxon>
        <taxon>Neoptera</taxon>
        <taxon>Endopterygota</taxon>
        <taxon>Coleoptera</taxon>
        <taxon>Polyphaga</taxon>
        <taxon>Cucujiformia</taxon>
        <taxon>Coccinelloidea</taxon>
        <taxon>Coccinellidae</taxon>
        <taxon>Scymninae</taxon>
        <taxon>Scymnini</taxon>
        <taxon>Cryptolaemus</taxon>
    </lineage>
</organism>
<dbReference type="GO" id="GO:0006364">
    <property type="term" value="P:rRNA processing"/>
    <property type="evidence" value="ECO:0007669"/>
    <property type="project" value="UniProtKB-KW"/>
</dbReference>
<dbReference type="SUPFAM" id="SSF48452">
    <property type="entry name" value="TPR-like"/>
    <property type="match status" value="1"/>
</dbReference>
<dbReference type="GO" id="GO:0005730">
    <property type="term" value="C:nucleolus"/>
    <property type="evidence" value="ECO:0007669"/>
    <property type="project" value="UniProtKB-SubCell"/>
</dbReference>
<dbReference type="InterPro" id="IPR013949">
    <property type="entry name" value="Utp6"/>
</dbReference>
<gene>
    <name evidence="9" type="ORF">HHI36_000817</name>
</gene>
<dbReference type="AlphaFoldDB" id="A0ABD2P5Z9"/>
<comment type="subcellular location">
    <subcellularLocation>
        <location evidence="1">Nucleus</location>
        <location evidence="1">Nucleolus</location>
    </subcellularLocation>
</comment>
<dbReference type="InterPro" id="IPR055347">
    <property type="entry name" value="UTP6_N"/>
</dbReference>
<accession>A0ABD2P5Z9</accession>
<feature type="domain" description="U3 small nucleolar RNA-associated protein 6 N-terminal" evidence="7">
    <location>
        <begin position="10"/>
        <end position="92"/>
    </location>
</feature>
<keyword evidence="6" id="KW-0802">TPR repeat</keyword>
<evidence type="ECO:0000256" key="6">
    <source>
        <dbReference type="PROSITE-ProRule" id="PRU00339"/>
    </source>
</evidence>
<evidence type="ECO:0000256" key="5">
    <source>
        <dbReference type="ARBA" id="ARBA00023242"/>
    </source>
</evidence>
<dbReference type="Gene3D" id="1.25.40.10">
    <property type="entry name" value="Tetratricopeptide repeat domain"/>
    <property type="match status" value="2"/>
</dbReference>
<name>A0ABD2P5Z9_9CUCU</name>
<dbReference type="Pfam" id="PF08640">
    <property type="entry name" value="U3_assoc_6"/>
    <property type="match status" value="1"/>
</dbReference>
<evidence type="ECO:0000259" key="7">
    <source>
        <dbReference type="Pfam" id="PF08640"/>
    </source>
</evidence>
<dbReference type="InterPro" id="IPR011990">
    <property type="entry name" value="TPR-like_helical_dom_sf"/>
</dbReference>
<reference evidence="9 10" key="1">
    <citation type="journal article" date="2021" name="BMC Biol.">
        <title>Horizontally acquired antibacterial genes associated with adaptive radiation of ladybird beetles.</title>
        <authorList>
            <person name="Li H.S."/>
            <person name="Tang X.F."/>
            <person name="Huang Y.H."/>
            <person name="Xu Z.Y."/>
            <person name="Chen M.L."/>
            <person name="Du X.Y."/>
            <person name="Qiu B.Y."/>
            <person name="Chen P.T."/>
            <person name="Zhang W."/>
            <person name="Slipinski A."/>
            <person name="Escalona H.E."/>
            <person name="Waterhouse R.M."/>
            <person name="Zwick A."/>
            <person name="Pang H."/>
        </authorList>
    </citation>
    <scope>NUCLEOTIDE SEQUENCE [LARGE SCALE GENOMIC DNA]</scope>
    <source>
        <strain evidence="9">SYSU2018</strain>
    </source>
</reference>
<keyword evidence="5" id="KW-0539">Nucleus</keyword>
<protein>
    <recommendedName>
        <fullName evidence="11">U3 small nucleolar RNA-associated protein 6 homolog</fullName>
    </recommendedName>
</protein>
<evidence type="ECO:0000313" key="9">
    <source>
        <dbReference type="EMBL" id="KAL3286308.1"/>
    </source>
</evidence>
<keyword evidence="3" id="KW-0698">rRNA processing</keyword>
<evidence type="ECO:0000256" key="3">
    <source>
        <dbReference type="ARBA" id="ARBA00022552"/>
    </source>
</evidence>
<proteinExistence type="inferred from homology"/>
<dbReference type="SMART" id="SM00386">
    <property type="entry name" value="HAT"/>
    <property type="match status" value="5"/>
</dbReference>
<dbReference type="InterPro" id="IPR019734">
    <property type="entry name" value="TPR_rpt"/>
</dbReference>
<dbReference type="PANTHER" id="PTHR23271">
    <property type="entry name" value="HEPATOCELLULAR CARCINOMA-ASSOCIATED ANTIGEN 66"/>
    <property type="match status" value="1"/>
</dbReference>
<keyword evidence="4" id="KW-0677">Repeat</keyword>